<accession>A0A0C2YLX3</accession>
<evidence type="ECO:0000313" key="2">
    <source>
        <dbReference type="EMBL" id="KIM42012.1"/>
    </source>
</evidence>
<reference evidence="2 3" key="1">
    <citation type="submission" date="2014-04" db="EMBL/GenBank/DDBJ databases">
        <authorList>
            <consortium name="DOE Joint Genome Institute"/>
            <person name="Kuo A."/>
            <person name="Gay G."/>
            <person name="Dore J."/>
            <person name="Kohler A."/>
            <person name="Nagy L.G."/>
            <person name="Floudas D."/>
            <person name="Copeland A."/>
            <person name="Barry K.W."/>
            <person name="Cichocki N."/>
            <person name="Veneault-Fourrey C."/>
            <person name="LaButti K."/>
            <person name="Lindquist E.A."/>
            <person name="Lipzen A."/>
            <person name="Lundell T."/>
            <person name="Morin E."/>
            <person name="Murat C."/>
            <person name="Sun H."/>
            <person name="Tunlid A."/>
            <person name="Henrissat B."/>
            <person name="Grigoriev I.V."/>
            <person name="Hibbett D.S."/>
            <person name="Martin F."/>
            <person name="Nordberg H.P."/>
            <person name="Cantor M.N."/>
            <person name="Hua S.X."/>
        </authorList>
    </citation>
    <scope>NUCLEOTIDE SEQUENCE [LARGE SCALE GENOMIC DNA]</scope>
    <source>
        <strain evidence="3">h7</strain>
    </source>
</reference>
<evidence type="ECO:0000256" key="1">
    <source>
        <dbReference type="SAM" id="MobiDB-lite"/>
    </source>
</evidence>
<dbReference type="HOGENOM" id="CLU_1816026_0_0_1"/>
<name>A0A0C2YLX3_HEBCY</name>
<feature type="compositionally biased region" description="Basic and acidic residues" evidence="1">
    <location>
        <begin position="1"/>
        <end position="19"/>
    </location>
</feature>
<evidence type="ECO:0000313" key="3">
    <source>
        <dbReference type="Proteomes" id="UP000053424"/>
    </source>
</evidence>
<dbReference type="AlphaFoldDB" id="A0A0C2YLX3"/>
<feature type="region of interest" description="Disordered" evidence="1">
    <location>
        <begin position="44"/>
        <end position="82"/>
    </location>
</feature>
<dbReference type="Proteomes" id="UP000053424">
    <property type="component" value="Unassembled WGS sequence"/>
</dbReference>
<protein>
    <submittedName>
        <fullName evidence="2">Uncharacterized protein</fullName>
    </submittedName>
</protein>
<feature type="compositionally biased region" description="Low complexity" evidence="1">
    <location>
        <begin position="54"/>
        <end position="68"/>
    </location>
</feature>
<keyword evidence="3" id="KW-1185">Reference proteome</keyword>
<reference evidence="3" key="2">
    <citation type="submission" date="2015-01" db="EMBL/GenBank/DDBJ databases">
        <title>Evolutionary Origins and Diversification of the Mycorrhizal Mutualists.</title>
        <authorList>
            <consortium name="DOE Joint Genome Institute"/>
            <consortium name="Mycorrhizal Genomics Consortium"/>
            <person name="Kohler A."/>
            <person name="Kuo A."/>
            <person name="Nagy L.G."/>
            <person name="Floudas D."/>
            <person name="Copeland A."/>
            <person name="Barry K.W."/>
            <person name="Cichocki N."/>
            <person name="Veneault-Fourrey C."/>
            <person name="LaButti K."/>
            <person name="Lindquist E.A."/>
            <person name="Lipzen A."/>
            <person name="Lundell T."/>
            <person name="Morin E."/>
            <person name="Murat C."/>
            <person name="Riley R."/>
            <person name="Ohm R."/>
            <person name="Sun H."/>
            <person name="Tunlid A."/>
            <person name="Henrissat B."/>
            <person name="Grigoriev I.V."/>
            <person name="Hibbett D.S."/>
            <person name="Martin F."/>
        </authorList>
    </citation>
    <scope>NUCLEOTIDE SEQUENCE [LARGE SCALE GENOMIC DNA]</scope>
    <source>
        <strain evidence="3">h7</strain>
    </source>
</reference>
<sequence length="142" mass="16245">MITNQDEDKGSMAPRHDISTSKPENCVPAEVLGTGYTNVYHHTHHQHHRVLQATLTTTSSKPLSTSSSRLNPPTKKPRTSYRCAEDRNKSHIQFIARSTGIHEVEYREIHEDEDKKFMNDEDRKFPTTTTSSSSSLLLYSRF</sequence>
<dbReference type="EMBL" id="KN831779">
    <property type="protein sequence ID" value="KIM42012.1"/>
    <property type="molecule type" value="Genomic_DNA"/>
</dbReference>
<gene>
    <name evidence="2" type="ORF">M413DRAFT_27541</name>
</gene>
<feature type="region of interest" description="Disordered" evidence="1">
    <location>
        <begin position="1"/>
        <end position="26"/>
    </location>
</feature>
<proteinExistence type="predicted"/>
<organism evidence="2 3">
    <name type="scientific">Hebeloma cylindrosporum</name>
    <dbReference type="NCBI Taxonomy" id="76867"/>
    <lineage>
        <taxon>Eukaryota</taxon>
        <taxon>Fungi</taxon>
        <taxon>Dikarya</taxon>
        <taxon>Basidiomycota</taxon>
        <taxon>Agaricomycotina</taxon>
        <taxon>Agaricomycetes</taxon>
        <taxon>Agaricomycetidae</taxon>
        <taxon>Agaricales</taxon>
        <taxon>Agaricineae</taxon>
        <taxon>Hymenogastraceae</taxon>
        <taxon>Hebeloma</taxon>
    </lineage>
</organism>